<dbReference type="RefSeq" id="WP_259526630.1">
    <property type="nucleotide sequence ID" value="NZ_JANLCK010000004.1"/>
</dbReference>
<dbReference type="Proteomes" id="UP001165587">
    <property type="component" value="Unassembled WGS sequence"/>
</dbReference>
<evidence type="ECO:0008006" key="4">
    <source>
        <dbReference type="Google" id="ProtNLM"/>
    </source>
</evidence>
<evidence type="ECO:0000256" key="1">
    <source>
        <dbReference type="SAM" id="MobiDB-lite"/>
    </source>
</evidence>
<evidence type="ECO:0000313" key="2">
    <source>
        <dbReference type="EMBL" id="MCS5725961.1"/>
    </source>
</evidence>
<dbReference type="EMBL" id="JANLCK010000004">
    <property type="protein sequence ID" value="MCS5725961.1"/>
    <property type="molecule type" value="Genomic_DNA"/>
</dbReference>
<feature type="compositionally biased region" description="Basic and acidic residues" evidence="1">
    <location>
        <begin position="268"/>
        <end position="280"/>
    </location>
</feature>
<comment type="caution">
    <text evidence="2">The sequence shown here is derived from an EMBL/GenBank/DDBJ whole genome shotgun (WGS) entry which is preliminary data.</text>
</comment>
<proteinExistence type="predicted"/>
<name>A0AA42BU90_9MICO</name>
<protein>
    <recommendedName>
        <fullName evidence="4">Protein ImuA</fullName>
    </recommendedName>
</protein>
<accession>A0AA42BU90</accession>
<feature type="compositionally biased region" description="Gly residues" evidence="1">
    <location>
        <begin position="235"/>
        <end position="266"/>
    </location>
</feature>
<organism evidence="2 3">
    <name type="scientific">Herbiconiux oxytropis</name>
    <dbReference type="NCBI Taxonomy" id="2970915"/>
    <lineage>
        <taxon>Bacteria</taxon>
        <taxon>Bacillati</taxon>
        <taxon>Actinomycetota</taxon>
        <taxon>Actinomycetes</taxon>
        <taxon>Micrococcales</taxon>
        <taxon>Microbacteriaceae</taxon>
        <taxon>Herbiconiux</taxon>
    </lineage>
</organism>
<gene>
    <name evidence="2" type="ORF">N1028_08625</name>
</gene>
<evidence type="ECO:0000313" key="3">
    <source>
        <dbReference type="Proteomes" id="UP001165587"/>
    </source>
</evidence>
<sequence>MFEYEGMTDAALSISSPAPAGDEIRALRSRIQQMQATKLDSRSVRTHPALESLLPGGTLKAGSAYSVERSTALVMALMAGPSADGVWCGVVGMPDFGLEAAAGFGIDLARLALVPHPGDEWLTVTAAMADVVGVVVTVPPKRVPDSAVARLQARIRQREALLIVLGEWPQSEATLRITESRWTGIGSGHGYLAGRQAVVSATARGGLGRPRRARLWLPDGDELFRPVEGQVGAGQVGAGQLGSGQLGSGQLGTGQLGTGQLGGGSGLERARPRILHEVAS</sequence>
<keyword evidence="3" id="KW-1185">Reference proteome</keyword>
<reference evidence="2" key="1">
    <citation type="submission" date="2022-08" db="EMBL/GenBank/DDBJ databases">
        <authorList>
            <person name="Deng Y."/>
            <person name="Han X.-F."/>
            <person name="Zhang Y.-Q."/>
        </authorList>
    </citation>
    <scope>NUCLEOTIDE SEQUENCE</scope>
    <source>
        <strain evidence="2">CPCC 203407</strain>
    </source>
</reference>
<dbReference type="AlphaFoldDB" id="A0AA42BU90"/>
<feature type="region of interest" description="Disordered" evidence="1">
    <location>
        <begin position="235"/>
        <end position="280"/>
    </location>
</feature>